<name>A9WPN6_RENSM</name>
<proteinExistence type="predicted"/>
<accession>A9WPN6</accession>
<dbReference type="GO" id="GO:0008233">
    <property type="term" value="F:peptidase activity"/>
    <property type="evidence" value="ECO:0007669"/>
    <property type="project" value="UniProtKB-KW"/>
</dbReference>
<evidence type="ECO:0000313" key="1">
    <source>
        <dbReference type="EMBL" id="ABY23030.1"/>
    </source>
</evidence>
<dbReference type="KEGG" id="rsa:RSal33209_1293"/>
<dbReference type="Proteomes" id="UP000002007">
    <property type="component" value="Chromosome"/>
</dbReference>
<dbReference type="STRING" id="288705.RSal33209_1293"/>
<sequence>MAHRAVSIEEVLMKLNKFLVGAALTVIALSGASALPSAANAAPVAPRIVGGEAADF</sequence>
<dbReference type="EMBL" id="CP000910">
    <property type="protein sequence ID" value="ABY23030.1"/>
    <property type="molecule type" value="Genomic_DNA"/>
</dbReference>
<keyword evidence="1" id="KW-0645">Protease</keyword>
<dbReference type="AlphaFoldDB" id="A9WPN6"/>
<dbReference type="GO" id="GO:0006508">
    <property type="term" value="P:proteolysis"/>
    <property type="evidence" value="ECO:0007669"/>
    <property type="project" value="UniProtKB-KW"/>
</dbReference>
<evidence type="ECO:0000313" key="2">
    <source>
        <dbReference type="Proteomes" id="UP000002007"/>
    </source>
</evidence>
<dbReference type="HOGENOM" id="CLU_3011109_0_0_11"/>
<keyword evidence="1" id="KW-0378">Hydrolase</keyword>
<organism evidence="1 2">
    <name type="scientific">Renibacterium salmoninarum (strain ATCC 33209 / DSM 20767 / JCM 11484 / NBRC 15589 / NCIMB 2235)</name>
    <dbReference type="NCBI Taxonomy" id="288705"/>
    <lineage>
        <taxon>Bacteria</taxon>
        <taxon>Bacillati</taxon>
        <taxon>Actinomycetota</taxon>
        <taxon>Actinomycetes</taxon>
        <taxon>Micrococcales</taxon>
        <taxon>Micrococcaceae</taxon>
        <taxon>Renibacterium</taxon>
    </lineage>
</organism>
<protein>
    <submittedName>
        <fullName evidence="1">Serine protease, trypsin family</fullName>
    </submittedName>
</protein>
<reference evidence="2" key="1">
    <citation type="journal article" date="2008" name="J. Bacteriol.">
        <title>Genome sequence of the fish pathogen Renibacterium salmoninarum suggests reductive evolution away from an environmental Arthrobacter ancestor.</title>
        <authorList>
            <person name="Wiens G.D."/>
            <person name="Rockey D.D."/>
            <person name="Wu Z."/>
            <person name="Chang J."/>
            <person name="Levy R."/>
            <person name="Crane S."/>
            <person name="Chen D.S."/>
            <person name="Capri G.R."/>
            <person name="Burnett J.R."/>
            <person name="Sudheesh P.S."/>
            <person name="Schipma M.J."/>
            <person name="Burd H."/>
            <person name="Bhattacharyya A."/>
            <person name="Rhodes L.D."/>
            <person name="Kaul R."/>
            <person name="Strom M.S."/>
        </authorList>
    </citation>
    <scope>NUCLEOTIDE SEQUENCE [LARGE SCALE GENOMIC DNA]</scope>
    <source>
        <strain evidence="2">ATCC 33209 / DSM 20767 / JCM 11484 / NBRC 15589 / NCIMB 2235</strain>
    </source>
</reference>
<keyword evidence="2" id="KW-1185">Reference proteome</keyword>
<gene>
    <name evidence="1" type="ordered locus">RSal33209_1293</name>
</gene>